<accession>A0A918PCW4</accession>
<dbReference type="Pfam" id="PF06564">
    <property type="entry name" value="CBP_BcsQ"/>
    <property type="match status" value="1"/>
</dbReference>
<reference evidence="1" key="1">
    <citation type="journal article" date="2014" name="Int. J. Syst. Evol. Microbiol.">
        <title>Complete genome sequence of Corynebacterium casei LMG S-19264T (=DSM 44701T), isolated from a smear-ripened cheese.</title>
        <authorList>
            <consortium name="US DOE Joint Genome Institute (JGI-PGF)"/>
            <person name="Walter F."/>
            <person name="Albersmeier A."/>
            <person name="Kalinowski J."/>
            <person name="Ruckert C."/>
        </authorList>
    </citation>
    <scope>NUCLEOTIDE SEQUENCE</scope>
    <source>
        <strain evidence="1">KCTC 32255</strain>
    </source>
</reference>
<sequence length="244" mass="25715">MALLLCHSSKGGTGNTFVAAHLALALVEHGADVTLLSTAAMDSLPLHFGLPPSTRLPGFNAGADRAVVASGISLRNDPRAPADPDFAATLRDLGFLDNGDRVLVLDVAAGDLGLARALLPLARAHVCTLPAAPESLSLLPDYLDIERGCWSDHSVVAINMLDETRKLTRHTAAFLRELLGARLVGRVRRDEAVPEALASLQYLSRYAPASAALADVAALARAVAPMLERPTLAEQIVPGRSWIA</sequence>
<protein>
    <recommendedName>
        <fullName evidence="3">ATPase</fullName>
    </recommendedName>
</protein>
<evidence type="ECO:0008006" key="3">
    <source>
        <dbReference type="Google" id="ProtNLM"/>
    </source>
</evidence>
<evidence type="ECO:0000313" key="1">
    <source>
        <dbReference type="EMBL" id="GGZ00652.1"/>
    </source>
</evidence>
<dbReference type="RefSeq" id="WP_189620493.1">
    <property type="nucleotide sequence ID" value="NZ_BMZA01000003.1"/>
</dbReference>
<dbReference type="EMBL" id="BMZA01000003">
    <property type="protein sequence ID" value="GGZ00652.1"/>
    <property type="molecule type" value="Genomic_DNA"/>
</dbReference>
<dbReference type="AlphaFoldDB" id="A0A918PCW4"/>
<proteinExistence type="predicted"/>
<dbReference type="InterPro" id="IPR027417">
    <property type="entry name" value="P-loop_NTPase"/>
</dbReference>
<dbReference type="SUPFAM" id="SSF52540">
    <property type="entry name" value="P-loop containing nucleoside triphosphate hydrolases"/>
    <property type="match status" value="1"/>
</dbReference>
<comment type="caution">
    <text evidence="1">The sequence shown here is derived from an EMBL/GenBank/DDBJ whole genome shotgun (WGS) entry which is preliminary data.</text>
</comment>
<evidence type="ECO:0000313" key="2">
    <source>
        <dbReference type="Proteomes" id="UP000648075"/>
    </source>
</evidence>
<name>A0A918PCW4_9SPHN</name>
<organism evidence="1 2">
    <name type="scientific">Novosphingobium colocasiae</name>
    <dbReference type="NCBI Taxonomy" id="1256513"/>
    <lineage>
        <taxon>Bacteria</taxon>
        <taxon>Pseudomonadati</taxon>
        <taxon>Pseudomonadota</taxon>
        <taxon>Alphaproteobacteria</taxon>
        <taxon>Sphingomonadales</taxon>
        <taxon>Sphingomonadaceae</taxon>
        <taxon>Novosphingobium</taxon>
    </lineage>
</organism>
<gene>
    <name evidence="1" type="ORF">GCM10011614_14640</name>
</gene>
<dbReference type="Gene3D" id="3.40.50.300">
    <property type="entry name" value="P-loop containing nucleotide triphosphate hydrolases"/>
    <property type="match status" value="1"/>
</dbReference>
<keyword evidence="2" id="KW-1185">Reference proteome</keyword>
<dbReference type="Proteomes" id="UP000648075">
    <property type="component" value="Unassembled WGS sequence"/>
</dbReference>
<dbReference type="InterPro" id="IPR017746">
    <property type="entry name" value="Cellulose_synthase_operon_BcsQ"/>
</dbReference>
<reference evidence="1" key="2">
    <citation type="submission" date="2020-09" db="EMBL/GenBank/DDBJ databases">
        <authorList>
            <person name="Sun Q."/>
            <person name="Kim S."/>
        </authorList>
    </citation>
    <scope>NUCLEOTIDE SEQUENCE</scope>
    <source>
        <strain evidence="1">KCTC 32255</strain>
    </source>
</reference>